<organism evidence="2 3">
    <name type="scientific">Paractinoplanes bogorensis</name>
    <dbReference type="NCBI Taxonomy" id="1610840"/>
    <lineage>
        <taxon>Bacteria</taxon>
        <taxon>Bacillati</taxon>
        <taxon>Actinomycetota</taxon>
        <taxon>Actinomycetes</taxon>
        <taxon>Micromonosporales</taxon>
        <taxon>Micromonosporaceae</taxon>
        <taxon>Paractinoplanes</taxon>
    </lineage>
</organism>
<dbReference type="RefSeq" id="WP_215791885.1">
    <property type="nucleotide sequence ID" value="NZ_JAHKKG010000009.1"/>
</dbReference>
<proteinExistence type="predicted"/>
<dbReference type="CDD" id="cd00093">
    <property type="entry name" value="HTH_XRE"/>
    <property type="match status" value="1"/>
</dbReference>
<dbReference type="InterPro" id="IPR001387">
    <property type="entry name" value="Cro/C1-type_HTH"/>
</dbReference>
<dbReference type="Pfam" id="PF19054">
    <property type="entry name" value="DUF5753"/>
    <property type="match status" value="1"/>
</dbReference>
<feature type="domain" description="HTH cro/C1-type" evidence="1">
    <location>
        <begin position="18"/>
        <end position="72"/>
    </location>
</feature>
<dbReference type="EMBL" id="JAHKKG010000009">
    <property type="protein sequence ID" value="MBU2667648.1"/>
    <property type="molecule type" value="Genomic_DNA"/>
</dbReference>
<dbReference type="InterPro" id="IPR043917">
    <property type="entry name" value="DUF5753"/>
</dbReference>
<accession>A0ABS5YW23</accession>
<gene>
    <name evidence="2" type="ORF">KOI35_29455</name>
</gene>
<dbReference type="PROSITE" id="PS50943">
    <property type="entry name" value="HTH_CROC1"/>
    <property type="match status" value="1"/>
</dbReference>
<protein>
    <submittedName>
        <fullName evidence="2">Helix-turn-helix transcriptional regulator</fullName>
    </submittedName>
</protein>
<sequence>MAEGDSPTIARLRVRIAIREAREAAGLTQAQVAEAMEWSNSKIIRIENGENTISINDLRSLLSLLHVNDKALVGSLLADARTARLRVRAKRVWWGQPRFREHLSEPLRRFIEYEAEASEIRLFTVLYVPGLLQTPEYGRALTGMWSDEMSGPKIDALVDARRHRHELLLDRLGTVKIMVVADESIFRRVVGGSEIFVEQLRHLVNLSERGLTKIRMLPLNDLPVAIANNGSFDLMTVGADRAEREIMYRENGILDEVVENRADNARHRKRFEQLWQAADDEDDTIDFIKGRIAALEANLPARHE</sequence>
<reference evidence="2 3" key="1">
    <citation type="submission" date="2021-06" db="EMBL/GenBank/DDBJ databases">
        <title>Actinoplanes lichenicola sp. nov., and Actinoplanes ovalisporus sp. nov., isolated from lichen in Thailand.</title>
        <authorList>
            <person name="Saeng-In P."/>
            <person name="Kanchanasin P."/>
            <person name="Yuki M."/>
            <person name="Kudo T."/>
            <person name="Ohkuma M."/>
            <person name="Phongsopitanun W."/>
            <person name="Tanasupawat S."/>
        </authorList>
    </citation>
    <scope>NUCLEOTIDE SEQUENCE [LARGE SCALE GENOMIC DNA]</scope>
    <source>
        <strain evidence="2 3">NBRC 110975</strain>
    </source>
</reference>
<dbReference type="InterPro" id="IPR010982">
    <property type="entry name" value="Lambda_DNA-bd_dom_sf"/>
</dbReference>
<dbReference type="Pfam" id="PF13560">
    <property type="entry name" value="HTH_31"/>
    <property type="match status" value="1"/>
</dbReference>
<evidence type="ECO:0000313" key="2">
    <source>
        <dbReference type="EMBL" id="MBU2667648.1"/>
    </source>
</evidence>
<dbReference type="Gene3D" id="1.10.260.40">
    <property type="entry name" value="lambda repressor-like DNA-binding domains"/>
    <property type="match status" value="1"/>
</dbReference>
<comment type="caution">
    <text evidence="2">The sequence shown here is derived from an EMBL/GenBank/DDBJ whole genome shotgun (WGS) entry which is preliminary data.</text>
</comment>
<name>A0ABS5YW23_9ACTN</name>
<dbReference type="SMART" id="SM00530">
    <property type="entry name" value="HTH_XRE"/>
    <property type="match status" value="1"/>
</dbReference>
<evidence type="ECO:0000259" key="1">
    <source>
        <dbReference type="PROSITE" id="PS50943"/>
    </source>
</evidence>
<dbReference type="Proteomes" id="UP001519654">
    <property type="component" value="Unassembled WGS sequence"/>
</dbReference>
<dbReference type="SUPFAM" id="SSF47413">
    <property type="entry name" value="lambda repressor-like DNA-binding domains"/>
    <property type="match status" value="1"/>
</dbReference>
<evidence type="ECO:0000313" key="3">
    <source>
        <dbReference type="Proteomes" id="UP001519654"/>
    </source>
</evidence>
<keyword evidence="3" id="KW-1185">Reference proteome</keyword>